<dbReference type="OrthoDB" id="9782098at2"/>
<dbReference type="PROSITE" id="PS51464">
    <property type="entry name" value="SIS"/>
    <property type="match status" value="2"/>
</dbReference>
<dbReference type="RefSeq" id="WP_110985666.1">
    <property type="nucleotide sequence ID" value="NZ_CAWNWM010000004.1"/>
</dbReference>
<evidence type="ECO:0000256" key="2">
    <source>
        <dbReference type="ARBA" id="ARBA00012916"/>
    </source>
</evidence>
<dbReference type="SUPFAM" id="SSF53697">
    <property type="entry name" value="SIS domain"/>
    <property type="match status" value="1"/>
</dbReference>
<name>A0A2W1JK75_9CYAN</name>
<dbReference type="Gene3D" id="3.40.50.10490">
    <property type="entry name" value="Glucose-6-phosphate isomerase like protein, domain 1"/>
    <property type="match status" value="2"/>
</dbReference>
<dbReference type="Proteomes" id="UP000248857">
    <property type="component" value="Unassembled WGS sequence"/>
</dbReference>
<dbReference type="CDD" id="cd05008">
    <property type="entry name" value="SIS_GlmS_GlmD_1"/>
    <property type="match status" value="1"/>
</dbReference>
<dbReference type="EC" id="2.6.1.16" evidence="2"/>
<evidence type="ECO:0000313" key="6">
    <source>
        <dbReference type="EMBL" id="PZD73808.1"/>
    </source>
</evidence>
<reference evidence="6 7" key="1">
    <citation type="journal article" date="2018" name="Sci. Rep.">
        <title>A novel species of the marine cyanobacterium Acaryochloris with a unique pigment content and lifestyle.</title>
        <authorList>
            <person name="Partensky F."/>
            <person name="Six C."/>
            <person name="Ratin M."/>
            <person name="Garczarek L."/>
            <person name="Vaulot D."/>
            <person name="Probert I."/>
            <person name="Calteau A."/>
            <person name="Gourvil P."/>
            <person name="Marie D."/>
            <person name="Grebert T."/>
            <person name="Bouchier C."/>
            <person name="Le Panse S."/>
            <person name="Gachenot M."/>
            <person name="Rodriguez F."/>
            <person name="Garrido J.L."/>
        </authorList>
    </citation>
    <scope>NUCLEOTIDE SEQUENCE [LARGE SCALE GENOMIC DNA]</scope>
    <source>
        <strain evidence="6 7">RCC1774</strain>
    </source>
</reference>
<keyword evidence="4" id="KW-0677">Repeat</keyword>
<feature type="domain" description="SIS" evidence="5">
    <location>
        <begin position="195"/>
        <end position="328"/>
    </location>
</feature>
<accession>A0A2W1JK75</accession>
<sequence>MSYLANILEQPAVLRSQLHTYKEHEIWQQIQQQDHTTVVLTGMGASFNALYPTWFYLHQQGIPAVHIEASELIHYSDSLLKQRCLLVVVSQSGTSVEIGRIIERVQASGAKPFIVSVTTNADNNLAQNSNLQLCTQAGAEVGVATKTYTSTLLLLHWLGRAIAGQLKPEDYIAGDAIATATEQVLENWSTWIESAYQRLQDTTYVALIGRGPSLTSALNGGLILKEAVRLPAEGFSGGRFRHGPMELLSSQVGCIVFTTPGQTLELSQHLATDIANRGGQLVTIGEAISDAAPHAHLALPEVDEALSPILEILGPQLLAAKLAEQKGLIPGEFRWSGKVVHTE</sequence>
<dbReference type="PANTHER" id="PTHR10937:SF0">
    <property type="entry name" value="GLUTAMINE--FRUCTOSE-6-PHOSPHATE TRANSAMINASE (ISOMERIZING)"/>
    <property type="match status" value="1"/>
</dbReference>
<organism evidence="6 7">
    <name type="scientific">Acaryochloris thomasi RCC1774</name>
    <dbReference type="NCBI Taxonomy" id="1764569"/>
    <lineage>
        <taxon>Bacteria</taxon>
        <taxon>Bacillati</taxon>
        <taxon>Cyanobacteriota</taxon>
        <taxon>Cyanophyceae</taxon>
        <taxon>Acaryochloridales</taxon>
        <taxon>Acaryochloridaceae</taxon>
        <taxon>Acaryochloris</taxon>
        <taxon>Acaryochloris thomasi</taxon>
    </lineage>
</organism>
<evidence type="ECO:0000256" key="3">
    <source>
        <dbReference type="ARBA" id="ARBA00016090"/>
    </source>
</evidence>
<proteinExistence type="predicted"/>
<dbReference type="EMBL" id="PQWO01000004">
    <property type="protein sequence ID" value="PZD73808.1"/>
    <property type="molecule type" value="Genomic_DNA"/>
</dbReference>
<dbReference type="CDD" id="cd05009">
    <property type="entry name" value="SIS_GlmS_GlmD_2"/>
    <property type="match status" value="1"/>
</dbReference>
<dbReference type="Pfam" id="PF01380">
    <property type="entry name" value="SIS"/>
    <property type="match status" value="2"/>
</dbReference>
<gene>
    <name evidence="6" type="primary">glmS_1</name>
    <name evidence="6" type="ORF">C1752_01702</name>
</gene>
<dbReference type="GO" id="GO:0004360">
    <property type="term" value="F:glutamine-fructose-6-phosphate transaminase (isomerizing) activity"/>
    <property type="evidence" value="ECO:0007669"/>
    <property type="project" value="UniProtKB-EC"/>
</dbReference>
<dbReference type="InterPro" id="IPR035466">
    <property type="entry name" value="GlmS/AgaS_SIS"/>
</dbReference>
<protein>
    <recommendedName>
        <fullName evidence="3">Glutamine--fructose-6-phosphate aminotransferase [isomerizing]</fullName>
        <ecNumber evidence="2">2.6.1.16</ecNumber>
    </recommendedName>
</protein>
<dbReference type="GO" id="GO:0006047">
    <property type="term" value="P:UDP-N-acetylglucosamine metabolic process"/>
    <property type="evidence" value="ECO:0007669"/>
    <property type="project" value="TreeGrafter"/>
</dbReference>
<dbReference type="InterPro" id="IPR035490">
    <property type="entry name" value="GlmS/FrlB_SIS"/>
</dbReference>
<keyword evidence="6" id="KW-0032">Aminotransferase</keyword>
<keyword evidence="6" id="KW-0808">Transferase</keyword>
<dbReference type="GO" id="GO:0097367">
    <property type="term" value="F:carbohydrate derivative binding"/>
    <property type="evidence" value="ECO:0007669"/>
    <property type="project" value="InterPro"/>
</dbReference>
<keyword evidence="7" id="KW-1185">Reference proteome</keyword>
<dbReference type="GO" id="GO:0006002">
    <property type="term" value="P:fructose 6-phosphate metabolic process"/>
    <property type="evidence" value="ECO:0007669"/>
    <property type="project" value="TreeGrafter"/>
</dbReference>
<dbReference type="InterPro" id="IPR001347">
    <property type="entry name" value="SIS_dom"/>
</dbReference>
<comment type="caution">
    <text evidence="6">The sequence shown here is derived from an EMBL/GenBank/DDBJ whole genome shotgun (WGS) entry which is preliminary data.</text>
</comment>
<feature type="domain" description="SIS" evidence="5">
    <location>
        <begin position="26"/>
        <end position="168"/>
    </location>
</feature>
<dbReference type="GO" id="GO:0005829">
    <property type="term" value="C:cytosol"/>
    <property type="evidence" value="ECO:0007669"/>
    <property type="project" value="TreeGrafter"/>
</dbReference>
<dbReference type="GO" id="GO:0006487">
    <property type="term" value="P:protein N-linked glycosylation"/>
    <property type="evidence" value="ECO:0007669"/>
    <property type="project" value="TreeGrafter"/>
</dbReference>
<evidence type="ECO:0000259" key="5">
    <source>
        <dbReference type="PROSITE" id="PS51464"/>
    </source>
</evidence>
<evidence type="ECO:0000256" key="4">
    <source>
        <dbReference type="ARBA" id="ARBA00022737"/>
    </source>
</evidence>
<dbReference type="InterPro" id="IPR046348">
    <property type="entry name" value="SIS_dom_sf"/>
</dbReference>
<evidence type="ECO:0000256" key="1">
    <source>
        <dbReference type="ARBA" id="ARBA00001031"/>
    </source>
</evidence>
<comment type="catalytic activity">
    <reaction evidence="1">
        <text>D-fructose 6-phosphate + L-glutamine = D-glucosamine 6-phosphate + L-glutamate</text>
        <dbReference type="Rhea" id="RHEA:13237"/>
        <dbReference type="ChEBI" id="CHEBI:29985"/>
        <dbReference type="ChEBI" id="CHEBI:58359"/>
        <dbReference type="ChEBI" id="CHEBI:58725"/>
        <dbReference type="ChEBI" id="CHEBI:61527"/>
        <dbReference type="EC" id="2.6.1.16"/>
    </reaction>
</comment>
<dbReference type="PANTHER" id="PTHR10937">
    <property type="entry name" value="GLUCOSAMINE--FRUCTOSE-6-PHOSPHATE AMINOTRANSFERASE, ISOMERIZING"/>
    <property type="match status" value="1"/>
</dbReference>
<dbReference type="AlphaFoldDB" id="A0A2W1JK75"/>
<evidence type="ECO:0000313" key="7">
    <source>
        <dbReference type="Proteomes" id="UP000248857"/>
    </source>
</evidence>